<dbReference type="PANTHER" id="PTHR11839:SF22">
    <property type="entry name" value="NUDIX HYDROLASE 26, CHLOROPLASTIC"/>
    <property type="match status" value="1"/>
</dbReference>
<name>A0A382UST0_9ZZZZ</name>
<dbReference type="NCBIfam" id="NF001938">
    <property type="entry name" value="PRK00714.1-5"/>
    <property type="match status" value="1"/>
</dbReference>
<dbReference type="AlphaFoldDB" id="A0A382UST0"/>
<dbReference type="GO" id="GO:0008893">
    <property type="term" value="F:guanosine-3',5'-bis(diphosphate) 3'-diphosphatase activity"/>
    <property type="evidence" value="ECO:0007669"/>
    <property type="project" value="TreeGrafter"/>
</dbReference>
<dbReference type="Pfam" id="PF00293">
    <property type="entry name" value="NUDIX"/>
    <property type="match status" value="1"/>
</dbReference>
<accession>A0A382UST0</accession>
<reference evidence="3" key="1">
    <citation type="submission" date="2018-05" db="EMBL/GenBank/DDBJ databases">
        <authorList>
            <person name="Lanie J.A."/>
            <person name="Ng W.-L."/>
            <person name="Kazmierczak K.M."/>
            <person name="Andrzejewski T.M."/>
            <person name="Davidsen T.M."/>
            <person name="Wayne K.J."/>
            <person name="Tettelin H."/>
            <person name="Glass J.I."/>
            <person name="Rusch D."/>
            <person name="Podicherti R."/>
            <person name="Tsui H.-C.T."/>
            <person name="Winkler M.E."/>
        </authorList>
    </citation>
    <scope>NUCLEOTIDE SEQUENCE</scope>
</reference>
<dbReference type="PROSITE" id="PS00893">
    <property type="entry name" value="NUDIX_BOX"/>
    <property type="match status" value="1"/>
</dbReference>
<dbReference type="GO" id="GO:0019693">
    <property type="term" value="P:ribose phosphate metabolic process"/>
    <property type="evidence" value="ECO:0007669"/>
    <property type="project" value="TreeGrafter"/>
</dbReference>
<evidence type="ECO:0000313" key="3">
    <source>
        <dbReference type="EMBL" id="SVD37319.1"/>
    </source>
</evidence>
<feature type="non-terminal residue" evidence="3">
    <location>
        <position position="108"/>
    </location>
</feature>
<evidence type="ECO:0000256" key="1">
    <source>
        <dbReference type="ARBA" id="ARBA00022801"/>
    </source>
</evidence>
<dbReference type="SUPFAM" id="SSF55811">
    <property type="entry name" value="Nudix"/>
    <property type="match status" value="1"/>
</dbReference>
<dbReference type="PROSITE" id="PS51462">
    <property type="entry name" value="NUDIX"/>
    <property type="match status" value="1"/>
</dbReference>
<evidence type="ECO:0000259" key="2">
    <source>
        <dbReference type="PROSITE" id="PS51462"/>
    </source>
</evidence>
<dbReference type="InterPro" id="IPR015797">
    <property type="entry name" value="NUDIX_hydrolase-like_dom_sf"/>
</dbReference>
<sequence>MQGRQRNTARTYRRGVGIMLLSSQNLVFAARRIDTEQEAWQMPQGGIDNGEAPQVAAMRELNEEIGTNDVDVIGESKEWLSYDFPEKLAQTLWGGQYHGQSQIWYAMR</sequence>
<feature type="domain" description="Nudix hydrolase" evidence="2">
    <location>
        <begin position="11"/>
        <end position="108"/>
    </location>
</feature>
<dbReference type="InterPro" id="IPR020476">
    <property type="entry name" value="Nudix_hydrolase"/>
</dbReference>
<dbReference type="GO" id="GO:0034432">
    <property type="term" value="F:bis(5'-adenosyl)-pentaphosphatase activity"/>
    <property type="evidence" value="ECO:0007669"/>
    <property type="project" value="TreeGrafter"/>
</dbReference>
<organism evidence="3">
    <name type="scientific">marine metagenome</name>
    <dbReference type="NCBI Taxonomy" id="408172"/>
    <lineage>
        <taxon>unclassified sequences</taxon>
        <taxon>metagenomes</taxon>
        <taxon>ecological metagenomes</taxon>
    </lineage>
</organism>
<keyword evidence="1" id="KW-0378">Hydrolase</keyword>
<dbReference type="EMBL" id="UINC01146533">
    <property type="protein sequence ID" value="SVD37319.1"/>
    <property type="molecule type" value="Genomic_DNA"/>
</dbReference>
<dbReference type="PRINTS" id="PR00502">
    <property type="entry name" value="NUDIXFAMILY"/>
</dbReference>
<proteinExistence type="predicted"/>
<dbReference type="GO" id="GO:0006753">
    <property type="term" value="P:nucleoside phosphate metabolic process"/>
    <property type="evidence" value="ECO:0007669"/>
    <property type="project" value="TreeGrafter"/>
</dbReference>
<dbReference type="InterPro" id="IPR000086">
    <property type="entry name" value="NUDIX_hydrolase_dom"/>
</dbReference>
<dbReference type="PANTHER" id="PTHR11839">
    <property type="entry name" value="UDP/ADP-SUGAR PYROPHOSPHATASE"/>
    <property type="match status" value="1"/>
</dbReference>
<protein>
    <recommendedName>
        <fullName evidence="2">Nudix hydrolase domain-containing protein</fullName>
    </recommendedName>
</protein>
<dbReference type="Gene3D" id="3.90.79.10">
    <property type="entry name" value="Nucleoside Triphosphate Pyrophosphohydrolase"/>
    <property type="match status" value="1"/>
</dbReference>
<gene>
    <name evidence="3" type="ORF">METZ01_LOCUS390173</name>
</gene>
<dbReference type="InterPro" id="IPR020084">
    <property type="entry name" value="NUDIX_hydrolase_CS"/>
</dbReference>